<gene>
    <name evidence="2" type="ORF">OIU80_12080</name>
</gene>
<evidence type="ECO:0000313" key="2">
    <source>
        <dbReference type="EMBL" id="MCV9933021.1"/>
    </source>
</evidence>
<comment type="caution">
    <text evidence="2">The sequence shown here is derived from an EMBL/GenBank/DDBJ whole genome shotgun (WGS) entry which is preliminary data.</text>
</comment>
<evidence type="ECO:0000313" key="3">
    <source>
        <dbReference type="Proteomes" id="UP001151133"/>
    </source>
</evidence>
<sequence length="314" mass="36474">MIDFLKKNKNLRNALFVFIIAFSSFLAFEPLFENLGQKASQEFAAAIFGTIFAAVITMVLLNKQSETEEERSRNEKVFEQKIVLFNQILDNLQTIYANLDNVGKIKISHAEITKIEFLLAKMIMIGNDKTIKEFKSLYQNITNNYVPETQILTLNISHKHTIFRFADYCREELGLSDKNLEKEILEDIVLQGELFYNLEQKESLDFETQETIKDIYGFLAFDLNLPIENIKFLPNGFEAYINKSQTKTVCFLECLIDNQEIHMKLPVHNTIKGFHINGTKLNVKPSERNKFIAQQTNIEKAIEESYEFVKKQKI</sequence>
<protein>
    <submittedName>
        <fullName evidence="2">Uncharacterized protein</fullName>
    </submittedName>
</protein>
<reference evidence="2" key="1">
    <citation type="submission" date="2022-10" db="EMBL/GenBank/DDBJ databases">
        <title>Two novel species of Flavobacterium.</title>
        <authorList>
            <person name="Liu Q."/>
            <person name="Xin Y.-H."/>
        </authorList>
    </citation>
    <scope>NUCLEOTIDE SEQUENCE</scope>
    <source>
        <strain evidence="2">LS1R47</strain>
    </source>
</reference>
<keyword evidence="1" id="KW-1133">Transmembrane helix</keyword>
<name>A0A9X2ZQN7_9FLAO</name>
<proteinExistence type="predicted"/>
<keyword evidence="3" id="KW-1185">Reference proteome</keyword>
<keyword evidence="1" id="KW-0812">Transmembrane</keyword>
<dbReference type="RefSeq" id="WP_264287258.1">
    <property type="nucleotide sequence ID" value="NZ_JAOZEV010000008.1"/>
</dbReference>
<keyword evidence="1" id="KW-0472">Membrane</keyword>
<feature type="transmembrane region" description="Helical" evidence="1">
    <location>
        <begin position="43"/>
        <end position="61"/>
    </location>
</feature>
<evidence type="ECO:0000256" key="1">
    <source>
        <dbReference type="SAM" id="Phobius"/>
    </source>
</evidence>
<dbReference type="EMBL" id="JAOZEV010000008">
    <property type="protein sequence ID" value="MCV9933021.1"/>
    <property type="molecule type" value="Genomic_DNA"/>
</dbReference>
<organism evidence="2 3">
    <name type="scientific">Flavobacterium frigoritolerans</name>
    <dbReference type="NCBI Taxonomy" id="2987686"/>
    <lineage>
        <taxon>Bacteria</taxon>
        <taxon>Pseudomonadati</taxon>
        <taxon>Bacteroidota</taxon>
        <taxon>Flavobacteriia</taxon>
        <taxon>Flavobacteriales</taxon>
        <taxon>Flavobacteriaceae</taxon>
        <taxon>Flavobacterium</taxon>
    </lineage>
</organism>
<accession>A0A9X2ZQN7</accession>
<dbReference type="AlphaFoldDB" id="A0A9X2ZQN7"/>
<dbReference type="Proteomes" id="UP001151133">
    <property type="component" value="Unassembled WGS sequence"/>
</dbReference>